<keyword evidence="11" id="KW-1185">Reference proteome</keyword>
<dbReference type="GO" id="GO:0006511">
    <property type="term" value="P:ubiquitin-dependent protein catabolic process"/>
    <property type="evidence" value="ECO:0007669"/>
    <property type="project" value="InterPro"/>
</dbReference>
<evidence type="ECO:0000259" key="9">
    <source>
        <dbReference type="PROSITE" id="PS50069"/>
    </source>
</evidence>
<evidence type="ECO:0000256" key="6">
    <source>
        <dbReference type="ARBA" id="ARBA00040451"/>
    </source>
</evidence>
<dbReference type="Proteomes" id="UP000237000">
    <property type="component" value="Unassembled WGS sequence"/>
</dbReference>
<sequence>MIDQKKMIDFDEGWAFIENGIKKLLRILESEIPEPPFTSNESMALHTIVYKLCTQKPSKDGRAENNERLYDSLRASFEHYLTLKVLPSITEKHGEFLLRELVKRWGTHQVMVRWFWRLFYYIDRHYANRKSVPMLRELGIICFKDLVYGKVKDKAKDIVMVMIDEEREGERIDRGLMKSVVELFVAMGMGEMDCYEEDFEALMVEKTGLYYSRKAANWVLEDSCPEYMVKAEECLKKERERVSHYLQTSSESKLVERFQHELLMVEETKLIEKEDSGLRALLRDNKVEDLSRMFSLYSVIPEGLEPIAKLFQEHITDEGTSLVEKAETASSDLVKELILLHDKYMGYLDTCFLNHTQLQKSLKKAFEEFCNKTIAGSTSSAELFASFCDEILKKAGGERLSDEAFEQALENVVKMLVYTNGKDLFVEFCLKKLARRLLFTRTADIDRERCMLTKLKQALGATVTSRMEGMVTDMTVAKDNQEEFEVYTQKNPHETPGIDLSVNVLTTRFWPSYKYLDLNLPPEMARCVETFNKFYHTKHHSRRLTWIYSLGTCHVNGNFKAKTIELVVSTSQAAALVLFNNADRLTYEEIMTALNVDSPDLDRLLHSLSCGKYEILKKEPRNKKISPTDTFEFNYGFKDAMRRIKIPVPPVNERKTVTQDVENSRRYAIDAGLVRIMKSRKILSYQHLVAECIDQMAKMFKPDIKDIKKRIEDLITRDFMERDESDSNMLKYVA</sequence>
<evidence type="ECO:0000256" key="5">
    <source>
        <dbReference type="ARBA" id="ARBA00022843"/>
    </source>
</evidence>
<protein>
    <recommendedName>
        <fullName evidence="6">Cullin-5</fullName>
    </recommendedName>
</protein>
<gene>
    <name evidence="10" type="ORF">TorRG33x02_218730</name>
</gene>
<evidence type="ECO:0000313" key="11">
    <source>
        <dbReference type="Proteomes" id="UP000237000"/>
    </source>
</evidence>
<dbReference type="InParanoid" id="A0A2P5EA15"/>
<evidence type="ECO:0000256" key="1">
    <source>
        <dbReference type="ARBA" id="ARBA00004906"/>
    </source>
</evidence>
<dbReference type="InterPro" id="IPR045093">
    <property type="entry name" value="Cullin"/>
</dbReference>
<dbReference type="InterPro" id="IPR059120">
    <property type="entry name" value="Cullin-like_AB"/>
</dbReference>
<dbReference type="SUPFAM" id="SSF46785">
    <property type="entry name" value="Winged helix' DNA-binding domain"/>
    <property type="match status" value="1"/>
</dbReference>
<dbReference type="InterPro" id="IPR016158">
    <property type="entry name" value="Cullin_homology"/>
</dbReference>
<evidence type="ECO:0000256" key="2">
    <source>
        <dbReference type="ARBA" id="ARBA00006019"/>
    </source>
</evidence>
<dbReference type="SUPFAM" id="SSF75632">
    <property type="entry name" value="Cullin homology domain"/>
    <property type="match status" value="1"/>
</dbReference>
<dbReference type="STRING" id="63057.A0A2P5EA15"/>
<dbReference type="PROSITE" id="PS50069">
    <property type="entry name" value="CULLIN_2"/>
    <property type="match status" value="1"/>
</dbReference>
<dbReference type="Gene3D" id="1.20.1310.10">
    <property type="entry name" value="Cullin Repeats"/>
    <property type="match status" value="4"/>
</dbReference>
<name>A0A2P5EA15_TREOI</name>
<dbReference type="OrthoDB" id="27073at2759"/>
<comment type="pathway">
    <text evidence="1">Protein modification; protein ubiquitination.</text>
</comment>
<dbReference type="InterPro" id="IPR001373">
    <property type="entry name" value="Cullin_N"/>
</dbReference>
<dbReference type="AlphaFoldDB" id="A0A2P5EA15"/>
<keyword evidence="4" id="KW-0833">Ubl conjugation pathway</keyword>
<feature type="domain" description="Cullin family profile" evidence="9">
    <location>
        <begin position="379"/>
        <end position="609"/>
    </location>
</feature>
<dbReference type="FunFam" id="1.20.1310.10:FF:000014">
    <property type="entry name" value="Cullin 5"/>
    <property type="match status" value="1"/>
</dbReference>
<dbReference type="PANTHER" id="PTHR11932">
    <property type="entry name" value="CULLIN"/>
    <property type="match status" value="1"/>
</dbReference>
<dbReference type="GO" id="GO:0031625">
    <property type="term" value="F:ubiquitin protein ligase binding"/>
    <property type="evidence" value="ECO:0007669"/>
    <property type="project" value="InterPro"/>
</dbReference>
<accession>A0A2P5EA15</accession>
<dbReference type="EMBL" id="JXTC01000196">
    <property type="protein sequence ID" value="PON82378.1"/>
    <property type="molecule type" value="Genomic_DNA"/>
</dbReference>
<evidence type="ECO:0000256" key="8">
    <source>
        <dbReference type="RuleBase" id="RU003829"/>
    </source>
</evidence>
<dbReference type="Pfam" id="PF10557">
    <property type="entry name" value="Cullin_Nedd8"/>
    <property type="match status" value="1"/>
</dbReference>
<dbReference type="SMART" id="SM00182">
    <property type="entry name" value="CULLIN"/>
    <property type="match status" value="1"/>
</dbReference>
<dbReference type="InterPro" id="IPR036388">
    <property type="entry name" value="WH-like_DNA-bd_sf"/>
</dbReference>
<dbReference type="FunFam" id="1.10.10.10:FF:000014">
    <property type="entry name" value="Cullin 1"/>
    <property type="match status" value="1"/>
</dbReference>
<evidence type="ECO:0000256" key="4">
    <source>
        <dbReference type="ARBA" id="ARBA00022786"/>
    </source>
</evidence>
<keyword evidence="5" id="KW-0832">Ubl conjugation</keyword>
<dbReference type="InterPro" id="IPR016159">
    <property type="entry name" value="Cullin_repeat-like_dom_sf"/>
</dbReference>
<evidence type="ECO:0000256" key="7">
    <source>
        <dbReference type="PROSITE-ProRule" id="PRU00330"/>
    </source>
</evidence>
<keyword evidence="3" id="KW-1017">Isopeptide bond</keyword>
<organism evidence="10 11">
    <name type="scientific">Trema orientale</name>
    <name type="common">Charcoal tree</name>
    <name type="synonym">Celtis orientalis</name>
    <dbReference type="NCBI Taxonomy" id="63057"/>
    <lineage>
        <taxon>Eukaryota</taxon>
        <taxon>Viridiplantae</taxon>
        <taxon>Streptophyta</taxon>
        <taxon>Embryophyta</taxon>
        <taxon>Tracheophyta</taxon>
        <taxon>Spermatophyta</taxon>
        <taxon>Magnoliopsida</taxon>
        <taxon>eudicotyledons</taxon>
        <taxon>Gunneridae</taxon>
        <taxon>Pentapetalae</taxon>
        <taxon>rosids</taxon>
        <taxon>fabids</taxon>
        <taxon>Rosales</taxon>
        <taxon>Cannabaceae</taxon>
        <taxon>Trema</taxon>
    </lineage>
</organism>
<proteinExistence type="inferred from homology"/>
<dbReference type="Pfam" id="PF26557">
    <property type="entry name" value="Cullin_AB"/>
    <property type="match status" value="1"/>
</dbReference>
<reference evidence="11" key="1">
    <citation type="submission" date="2016-06" db="EMBL/GenBank/DDBJ databases">
        <title>Parallel loss of symbiosis genes in relatives of nitrogen-fixing non-legume Parasponia.</title>
        <authorList>
            <person name="Van Velzen R."/>
            <person name="Holmer R."/>
            <person name="Bu F."/>
            <person name="Rutten L."/>
            <person name="Van Zeijl A."/>
            <person name="Liu W."/>
            <person name="Santuari L."/>
            <person name="Cao Q."/>
            <person name="Sharma T."/>
            <person name="Shen D."/>
            <person name="Roswanjaya Y."/>
            <person name="Wardhani T."/>
            <person name="Kalhor M.S."/>
            <person name="Jansen J."/>
            <person name="Van den Hoogen J."/>
            <person name="Gungor B."/>
            <person name="Hartog M."/>
            <person name="Hontelez J."/>
            <person name="Verver J."/>
            <person name="Yang W.-C."/>
            <person name="Schijlen E."/>
            <person name="Repin R."/>
            <person name="Schilthuizen M."/>
            <person name="Schranz E."/>
            <person name="Heidstra R."/>
            <person name="Miyata K."/>
            <person name="Fedorova E."/>
            <person name="Kohlen W."/>
            <person name="Bisseling T."/>
            <person name="Smit S."/>
            <person name="Geurts R."/>
        </authorList>
    </citation>
    <scope>NUCLEOTIDE SEQUENCE [LARGE SCALE GENOMIC DNA]</scope>
    <source>
        <strain evidence="11">cv. RG33-2</strain>
    </source>
</reference>
<dbReference type="InterPro" id="IPR019559">
    <property type="entry name" value="Cullin_neddylation_domain"/>
</dbReference>
<dbReference type="Pfam" id="PF00888">
    <property type="entry name" value="Cullin"/>
    <property type="match status" value="1"/>
</dbReference>
<comment type="caution">
    <text evidence="10">The sequence shown here is derived from an EMBL/GenBank/DDBJ whole genome shotgun (WGS) entry which is preliminary data.</text>
</comment>
<dbReference type="InterPro" id="IPR036317">
    <property type="entry name" value="Cullin_homology_sf"/>
</dbReference>
<dbReference type="SMART" id="SM00884">
    <property type="entry name" value="Cullin_Nedd8"/>
    <property type="match status" value="1"/>
</dbReference>
<comment type="similarity">
    <text evidence="2 7 8">Belongs to the cullin family.</text>
</comment>
<dbReference type="Gene3D" id="1.10.10.10">
    <property type="entry name" value="Winged helix-like DNA-binding domain superfamily/Winged helix DNA-binding domain"/>
    <property type="match status" value="1"/>
</dbReference>
<evidence type="ECO:0000256" key="3">
    <source>
        <dbReference type="ARBA" id="ARBA00022499"/>
    </source>
</evidence>
<dbReference type="Gene3D" id="3.30.230.130">
    <property type="entry name" value="Cullin, Chain C, Domain 2"/>
    <property type="match status" value="1"/>
</dbReference>
<dbReference type="InterPro" id="IPR036390">
    <property type="entry name" value="WH_DNA-bd_sf"/>
</dbReference>
<dbReference type="SUPFAM" id="SSF74788">
    <property type="entry name" value="Cullin repeat-like"/>
    <property type="match status" value="1"/>
</dbReference>
<evidence type="ECO:0000313" key="10">
    <source>
        <dbReference type="EMBL" id="PON82378.1"/>
    </source>
</evidence>